<feature type="binding site" evidence="8">
    <location>
        <position position="91"/>
    </location>
    <ligand>
        <name>ATP</name>
        <dbReference type="ChEBI" id="CHEBI:30616"/>
    </ligand>
</feature>
<dbReference type="GO" id="GO:0016874">
    <property type="term" value="F:ligase activity"/>
    <property type="evidence" value="ECO:0007669"/>
    <property type="project" value="UniProtKB-KW"/>
</dbReference>
<dbReference type="InterPro" id="IPR001072">
    <property type="entry name" value="RNA_ligase_Pab1020"/>
</dbReference>
<dbReference type="InterPro" id="IPR041596">
    <property type="entry name" value="Lig_Pab1020_C"/>
</dbReference>
<dbReference type="GeneID" id="24841570"/>
<dbReference type="PDB" id="8UCH">
    <property type="method" value="X-ray"/>
    <property type="resolution" value="2.14 A"/>
    <property type="chains" value="A=1-381"/>
</dbReference>
<feature type="binding site" evidence="8">
    <location>
        <position position="309"/>
    </location>
    <ligand>
        <name>Mg(2+)</name>
        <dbReference type="ChEBI" id="CHEBI:18420"/>
        <label>5</label>
    </ligand>
</feature>
<dbReference type="eggNOG" id="arCOG04218">
    <property type="taxonomic scope" value="Archaea"/>
</dbReference>
<feature type="binding site" evidence="5 9">
    <location>
        <position position="90"/>
    </location>
    <ligand>
        <name>AMP</name>
        <dbReference type="ChEBI" id="CHEBI:456215"/>
    </ligand>
</feature>
<dbReference type="GO" id="GO:0046872">
    <property type="term" value="F:metal ion binding"/>
    <property type="evidence" value="ECO:0007669"/>
    <property type="project" value="UniProtKB-KW"/>
</dbReference>
<keyword evidence="4" id="KW-1185">Reference proteome</keyword>
<proteinExistence type="evidence at protein level"/>
<dbReference type="InterPro" id="IPR021122">
    <property type="entry name" value="RNA_ligase_dom_REL/Rnl2"/>
</dbReference>
<reference evidence="4" key="1">
    <citation type="submission" date="2013-06" db="EMBL/GenBank/DDBJ databases">
        <title>Complete Genome Sequence of Hyperthermophilic Palaeococcus pacificus DY20341T, Isolated from a Deep-Sea Hydrothermal Sediments.</title>
        <authorList>
            <person name="Zeng X."/>
            <person name="Shao Z."/>
        </authorList>
    </citation>
    <scope>NUCLEOTIDE SEQUENCE [LARGE SCALE GENOMIC DNA]</scope>
    <source>
        <strain evidence="4">DY20341</strain>
    </source>
</reference>
<feature type="binding site" evidence="7">
    <location>
        <position position="306"/>
    </location>
    <ligand>
        <name>Mg(2+)</name>
        <dbReference type="ChEBI" id="CHEBI:18420"/>
        <label>4</label>
    </ligand>
</feature>
<feature type="binding site" evidence="5 9">
    <location>
        <position position="93"/>
    </location>
    <ligand>
        <name>AMP</name>
        <dbReference type="ChEBI" id="CHEBI:456215"/>
    </ligand>
</feature>
<feature type="binding site" evidence="7">
    <location>
        <position position="148"/>
    </location>
    <ligand>
        <name>Mg(2+)</name>
        <dbReference type="ChEBI" id="CHEBI:18420"/>
        <label>3</label>
    </ligand>
</feature>
<dbReference type="CDD" id="cd07894">
    <property type="entry name" value="Adenylation_RNA_ligase"/>
    <property type="match status" value="1"/>
</dbReference>
<dbReference type="Pfam" id="PF09414">
    <property type="entry name" value="RNA_ligase"/>
    <property type="match status" value="1"/>
</dbReference>
<feature type="binding site" evidence="8">
    <location>
        <position position="112"/>
    </location>
    <ligand>
        <name>ATP</name>
        <dbReference type="ChEBI" id="CHEBI:30616"/>
    </ligand>
</feature>
<evidence type="ECO:0000259" key="1">
    <source>
        <dbReference type="Pfam" id="PF09414"/>
    </source>
</evidence>
<dbReference type="Gene3D" id="3.30.70.3360">
    <property type="match status" value="1"/>
</dbReference>
<dbReference type="Proteomes" id="UP000027981">
    <property type="component" value="Chromosome"/>
</dbReference>
<evidence type="ECO:0007829" key="5">
    <source>
        <dbReference type="PDB" id="8UCE"/>
    </source>
</evidence>
<evidence type="ECO:0007829" key="9">
    <source>
        <dbReference type="PDB" id="8UCI"/>
    </source>
</evidence>
<evidence type="ECO:0000259" key="2">
    <source>
        <dbReference type="Pfam" id="PF18330"/>
    </source>
</evidence>
<feature type="binding site" evidence="5 9">
    <location>
        <position position="91"/>
    </location>
    <ligand>
        <name>AMP</name>
        <dbReference type="ChEBI" id="CHEBI:456215"/>
    </ligand>
</feature>
<feature type="binding site" evidence="8">
    <location>
        <position position="229"/>
    </location>
    <ligand>
        <name>ATP</name>
        <dbReference type="ChEBI" id="CHEBI:30616"/>
    </ligand>
</feature>
<feature type="binding site" evidence="8">
    <location>
        <position position="90"/>
    </location>
    <ligand>
        <name>ATP</name>
        <dbReference type="ChEBI" id="CHEBI:30616"/>
    </ligand>
</feature>
<keyword evidence="3" id="KW-0436">Ligase</keyword>
<feature type="binding site" evidence="8">
    <location>
        <position position="312"/>
    </location>
    <ligand>
        <name>Mg(2+)</name>
        <dbReference type="ChEBI" id="CHEBI:18420"/>
        <label>5</label>
    </ligand>
</feature>
<sequence length="381" mass="44604">MVSSYFKGILLNLGLDEERIEVLENKGGIVEDEFEGMRYLRLKDSARSLRRGTVVFDEHNIILGFPHIKRVVQLENGIRRAFKRKPFYVEEKVDGYNVRVAKIGEKILVFTRGGFVCPFTTERIEDFITLDFFKDYPNMVLCGEMAGPESPYLVEGPPYVKEDIQFFLFDIQEKKTGRSLPVEERLKLAEEYGIPSVEVFGLYDLSRIDELHALIDRLTKEKREGIVMKSPDMKKIVKYVTPYANINDIKIGARIFFDLPHGYFMQRIKRLAFYLAERKIRGEEFDEYARALGKVLLEPFVESIWDISSGDDEIAELFTVRVKKLETAHKMVTHFERLRLKIHIDDIEVLDNGYWRITFKRVYPDATKEMRELWNGHAFVD</sequence>
<dbReference type="KEGG" id="ppac:PAP_02190"/>
<dbReference type="EMBL" id="CP006019">
    <property type="protein sequence ID" value="AIF68870.1"/>
    <property type="molecule type" value="Genomic_DNA"/>
</dbReference>
<feature type="binding site" evidence="8">
    <location>
        <position position="238"/>
    </location>
    <ligand>
        <name>ATP</name>
        <dbReference type="ChEBI" id="CHEBI:30616"/>
    </ligand>
</feature>
<feature type="binding site" evidence="8">
    <location>
        <position position="97"/>
    </location>
    <ligand>
        <name>ATP</name>
        <dbReference type="ChEBI" id="CHEBI:30616"/>
    </ligand>
</feature>
<evidence type="ECO:0000313" key="3">
    <source>
        <dbReference type="EMBL" id="AIF68870.1"/>
    </source>
</evidence>
<feature type="binding site" evidence="5 6">
    <location>
        <position position="155"/>
    </location>
    <ligand>
        <name>Mg(2+)</name>
        <dbReference type="ChEBI" id="CHEBI:18420"/>
        <label>1</label>
    </ligand>
</feature>
<feature type="binding site" evidence="5 6">
    <location>
        <position position="248"/>
    </location>
    <ligand>
        <name>Mg(2+)</name>
        <dbReference type="ChEBI" id="CHEBI:18420"/>
        <label>1</label>
    </ligand>
</feature>
<feature type="binding site" evidence="7">
    <location>
        <position position="94"/>
    </location>
    <ligand>
        <name>Mg(2+)</name>
        <dbReference type="ChEBI" id="CHEBI:18420"/>
        <label>2</label>
    </ligand>
</feature>
<dbReference type="NCBIfam" id="TIGR01209">
    <property type="entry name" value="RNA ligase"/>
    <property type="match status" value="1"/>
</dbReference>
<feature type="binding site" evidence="7">
    <location>
        <position position="154"/>
    </location>
    <ligand>
        <name>Mg(2+)</name>
        <dbReference type="ChEBI" id="CHEBI:18420"/>
        <label>3</label>
    </ligand>
</feature>
<feature type="binding site" evidence="5 9">
    <location>
        <position position="92"/>
    </location>
    <ligand>
        <name>AMP</name>
        <dbReference type="ChEBI" id="CHEBI:456215"/>
    </ligand>
</feature>
<feature type="binding site" evidence="9">
    <location>
        <position position="70"/>
    </location>
    <ligand>
        <name>AMP</name>
        <dbReference type="ChEBI" id="CHEBI:456215"/>
    </ligand>
</feature>
<dbReference type="PDB" id="8UCF">
    <property type="method" value="X-ray"/>
    <property type="resolution" value="1.90 A"/>
    <property type="chains" value="A=1-381"/>
</dbReference>
<dbReference type="PDB" id="8UCE">
    <property type="method" value="X-ray"/>
    <property type="resolution" value="2.12 A"/>
    <property type="chains" value="A/B=1-381"/>
</dbReference>
<reference evidence="3 4" key="2">
    <citation type="journal article" date="2015" name="Genome Announc.">
        <title>Complete Genome Sequence of Hyperthermophilic Piezophilic Archaeon Palaeococcus pacificus DY20341T, Isolated from Deep-Sea Hydrothermal Sediments.</title>
        <authorList>
            <person name="Zeng X."/>
            <person name="Jebbar M."/>
            <person name="Shao Z."/>
        </authorList>
    </citation>
    <scope>NUCLEOTIDE SEQUENCE [LARGE SCALE GENOMIC DNA]</scope>
    <source>
        <strain evidence="3 4">DY20341</strain>
    </source>
</reference>
<feature type="binding site" evidence="8">
    <location>
        <position position="306"/>
    </location>
    <ligand>
        <name>Mg(2+)</name>
        <dbReference type="ChEBI" id="CHEBI:18420"/>
        <label>5</label>
    </ligand>
</feature>
<evidence type="ECO:0007829" key="8">
    <source>
        <dbReference type="PDB" id="8UCH"/>
    </source>
</evidence>
<feature type="binding site" evidence="7">
    <location>
        <position position="224"/>
    </location>
    <ligand>
        <name>Mg(2+)</name>
        <dbReference type="ChEBI" id="CHEBI:18420"/>
        <label>2</label>
    </ligand>
</feature>
<keyword evidence="5 6" id="KW-0479">Metal-binding</keyword>
<keyword evidence="5 6" id="KW-0002">3D-structure</keyword>
<dbReference type="RefSeq" id="WP_048164472.1">
    <property type="nucleotide sequence ID" value="NZ_CP006019.1"/>
</dbReference>
<reference evidence="5 6" key="3">
    <citation type="journal article" date="2024" name="Nucleic Acids Res.">
        <title>Characterisation and engineering of a thermophilic RNA ligase from Palaeococcus pacificus.</title>
        <authorList>
            <person name="Rousseau M."/>
            <person name="Oulavallickal T."/>
            <person name="Williamson A."/>
            <person name="Arcus V."/>
            <person name="Patrick W.M."/>
            <person name="Hicks J."/>
        </authorList>
    </citation>
    <scope>X-RAY CRYSTALLOGRAPHY (1.86 ANGSTROMS) IN COMPLEX WITH AMP; ATP AND MG(2+)</scope>
</reference>
<dbReference type="PRINTS" id="PR01048">
    <property type="entry name" value="Y414FAMILY"/>
</dbReference>
<feature type="binding site" evidence="8">
    <location>
        <position position="144"/>
    </location>
    <ligand>
        <name>ATP</name>
        <dbReference type="ChEBI" id="CHEBI:30616"/>
    </ligand>
</feature>
<feature type="binding site" evidence="5">
    <location>
        <position position="238"/>
    </location>
    <ligand>
        <name>AMP</name>
        <dbReference type="ChEBI" id="CHEBI:456215"/>
    </ligand>
</feature>
<feature type="binding site" evidence="5 9">
    <location>
        <position position="229"/>
    </location>
    <ligand>
        <name>AMP</name>
        <dbReference type="ChEBI" id="CHEBI:456215"/>
    </ligand>
</feature>
<dbReference type="Gene3D" id="1.20.58.2250">
    <property type="match status" value="1"/>
</dbReference>
<dbReference type="SMR" id="A0A075LQ94"/>
<feature type="binding site" evidence="7">
    <location>
        <position position="248"/>
    </location>
    <ligand>
        <name>Mg(2+)</name>
        <dbReference type="ChEBI" id="CHEBI:18420"/>
        <label>2</label>
    </ligand>
</feature>
<dbReference type="STRING" id="1343739.PAP_02190"/>
<feature type="binding site" evidence="5 6">
    <location>
        <position position="94"/>
    </location>
    <ligand>
        <name>Mg(2+)</name>
        <dbReference type="ChEBI" id="CHEBI:18420"/>
        <label>1</label>
    </ligand>
</feature>
<feature type="domain" description="RNA ligase Pab1020 C-terminal" evidence="2">
    <location>
        <begin position="253"/>
        <end position="376"/>
    </location>
</feature>
<dbReference type="OrthoDB" id="14524at2157"/>
<evidence type="ECO:0007829" key="6">
    <source>
        <dbReference type="PDB" id="8UCF"/>
    </source>
</evidence>
<accession>A0A075LQ94</accession>
<organism evidence="3 4">
    <name type="scientific">Palaeococcus pacificus DY20341</name>
    <dbReference type="NCBI Taxonomy" id="1343739"/>
    <lineage>
        <taxon>Archaea</taxon>
        <taxon>Methanobacteriati</taxon>
        <taxon>Methanobacteriota</taxon>
        <taxon>Thermococci</taxon>
        <taxon>Thermococcales</taxon>
        <taxon>Thermococcaceae</taxon>
        <taxon>Palaeococcus</taxon>
    </lineage>
</organism>
<keyword evidence="5 8" id="KW-0547">Nucleotide-binding</keyword>
<feature type="domain" description="RNA ligase" evidence="1">
    <location>
        <begin position="86"/>
        <end position="240"/>
    </location>
</feature>
<gene>
    <name evidence="3" type="ORF">PAP_02190</name>
</gene>
<dbReference type="Gene3D" id="3.30.1490.70">
    <property type="match status" value="1"/>
</dbReference>
<feature type="binding site" evidence="5 9">
    <location>
        <position position="97"/>
    </location>
    <ligand>
        <name>AMP</name>
        <dbReference type="ChEBI" id="CHEBI:456215"/>
    </ligand>
</feature>
<feature type="binding site" evidence="8">
    <location>
        <position position="93"/>
    </location>
    <ligand>
        <name>ATP</name>
        <dbReference type="ChEBI" id="CHEBI:30616"/>
    </ligand>
</feature>
<evidence type="ECO:0007829" key="7">
    <source>
        <dbReference type="PDB" id="8UCG"/>
    </source>
</evidence>
<dbReference type="GO" id="GO:0005524">
    <property type="term" value="F:ATP binding"/>
    <property type="evidence" value="ECO:0007669"/>
    <property type="project" value="UniProtKB-KW"/>
</dbReference>
<name>A0A075LQ94_9EURY</name>
<dbReference type="PDB" id="8UCG">
    <property type="method" value="X-ray"/>
    <property type="resolution" value="1.86 A"/>
    <property type="chains" value="A/B=1-381"/>
</dbReference>
<dbReference type="Gene3D" id="3.30.470.30">
    <property type="entry name" value="DNA ligase/mRNA capping enzyme"/>
    <property type="match status" value="1"/>
</dbReference>
<dbReference type="PDB" id="8UCI">
    <property type="method" value="X-ray"/>
    <property type="resolution" value="2.14 A"/>
    <property type="chains" value="A/B=1-381"/>
</dbReference>
<dbReference type="HOGENOM" id="CLU_061502_0_0_2"/>
<dbReference type="Gene3D" id="3.10.450.740">
    <property type="match status" value="1"/>
</dbReference>
<protein>
    <submittedName>
        <fullName evidence="3">ATP dependent DNA ligase</fullName>
    </submittedName>
</protein>
<keyword evidence="8" id="KW-0067">ATP-binding</keyword>
<dbReference type="AlphaFoldDB" id="A0A075LQ94"/>
<feature type="binding site" evidence="7">
    <location>
        <position position="309"/>
    </location>
    <ligand>
        <name>Mg(2+)</name>
        <dbReference type="ChEBI" id="CHEBI:18420"/>
        <label>4</label>
    </ligand>
</feature>
<feature type="binding site" evidence="5 9">
    <location>
        <position position="144"/>
    </location>
    <ligand>
        <name>AMP</name>
        <dbReference type="ChEBI" id="CHEBI:456215"/>
    </ligand>
</feature>
<dbReference type="SUPFAM" id="SSF56091">
    <property type="entry name" value="DNA ligase/mRNA capping enzyme, catalytic domain"/>
    <property type="match status" value="1"/>
</dbReference>
<evidence type="ECO:0000313" key="4">
    <source>
        <dbReference type="Proteomes" id="UP000027981"/>
    </source>
</evidence>
<dbReference type="Pfam" id="PF18330">
    <property type="entry name" value="Lig_C"/>
    <property type="match status" value="1"/>
</dbReference>